<proteinExistence type="predicted"/>
<feature type="transmembrane region" description="Helical" evidence="5">
    <location>
        <begin position="202"/>
        <end position="223"/>
    </location>
</feature>
<evidence type="ECO:0000256" key="2">
    <source>
        <dbReference type="ARBA" id="ARBA00022692"/>
    </source>
</evidence>
<feature type="transmembrane region" description="Helical" evidence="5">
    <location>
        <begin position="12"/>
        <end position="32"/>
    </location>
</feature>
<dbReference type="EMBL" id="UINC01021074">
    <property type="protein sequence ID" value="SVA87855.1"/>
    <property type="molecule type" value="Genomic_DNA"/>
</dbReference>
<feature type="transmembrane region" description="Helical" evidence="5">
    <location>
        <begin position="103"/>
        <end position="129"/>
    </location>
</feature>
<name>A0A381ZEW7_9ZZZZ</name>
<organism evidence="6">
    <name type="scientific">marine metagenome</name>
    <dbReference type="NCBI Taxonomy" id="408172"/>
    <lineage>
        <taxon>unclassified sequences</taxon>
        <taxon>metagenomes</taxon>
        <taxon>ecological metagenomes</taxon>
    </lineage>
</organism>
<accession>A0A381ZEW7</accession>
<evidence type="ECO:0008006" key="7">
    <source>
        <dbReference type="Google" id="ProtNLM"/>
    </source>
</evidence>
<feature type="transmembrane region" description="Helical" evidence="5">
    <location>
        <begin position="64"/>
        <end position="83"/>
    </location>
</feature>
<keyword evidence="4 5" id="KW-0472">Membrane</keyword>
<keyword evidence="2 5" id="KW-0812">Transmembrane</keyword>
<evidence type="ECO:0000256" key="5">
    <source>
        <dbReference type="SAM" id="Phobius"/>
    </source>
</evidence>
<dbReference type="PANTHER" id="PTHR43701:SF5">
    <property type="entry name" value="MEMBRANE TRANSPORTER PROTEIN-RELATED"/>
    <property type="match status" value="1"/>
</dbReference>
<sequence length="227" mass="24828">MLILAETNYQLVPTIALICNVIVVTGGTIIFFKHKLIPWRLTIPLVLVSVPFAWLGGYTPINQFMFNTILGSSLLLAGLLMLIRHSEVLETAHWTETKLGLSFLLPASACLGMLSGLVGIGGGIFFSPVLHLSKAAPSKNIAAFASFFILINSISGLIGQSMKHAGSQLWGELHVYMWLFFAVLIGGQIGSRLGVQVFRPEIVRRLTSVLVIYVGIRLIYMVLRAPH</sequence>
<evidence type="ECO:0000256" key="1">
    <source>
        <dbReference type="ARBA" id="ARBA00004141"/>
    </source>
</evidence>
<dbReference type="PANTHER" id="PTHR43701">
    <property type="entry name" value="MEMBRANE TRANSPORTER PROTEIN MJ0441-RELATED"/>
    <property type="match status" value="1"/>
</dbReference>
<dbReference type="Pfam" id="PF01925">
    <property type="entry name" value="TauE"/>
    <property type="match status" value="1"/>
</dbReference>
<feature type="transmembrane region" description="Helical" evidence="5">
    <location>
        <begin position="141"/>
        <end position="161"/>
    </location>
</feature>
<evidence type="ECO:0000256" key="4">
    <source>
        <dbReference type="ARBA" id="ARBA00023136"/>
    </source>
</evidence>
<comment type="subcellular location">
    <subcellularLocation>
        <location evidence="1">Membrane</location>
        <topology evidence="1">Multi-pass membrane protein</topology>
    </subcellularLocation>
</comment>
<dbReference type="InterPro" id="IPR002781">
    <property type="entry name" value="TM_pro_TauE-like"/>
</dbReference>
<dbReference type="GO" id="GO:0016020">
    <property type="term" value="C:membrane"/>
    <property type="evidence" value="ECO:0007669"/>
    <property type="project" value="UniProtKB-SubCell"/>
</dbReference>
<keyword evidence="3 5" id="KW-1133">Transmembrane helix</keyword>
<feature type="transmembrane region" description="Helical" evidence="5">
    <location>
        <begin position="173"/>
        <end position="190"/>
    </location>
</feature>
<dbReference type="AlphaFoldDB" id="A0A381ZEW7"/>
<evidence type="ECO:0000313" key="6">
    <source>
        <dbReference type="EMBL" id="SVA87855.1"/>
    </source>
</evidence>
<evidence type="ECO:0000256" key="3">
    <source>
        <dbReference type="ARBA" id="ARBA00022989"/>
    </source>
</evidence>
<feature type="transmembrane region" description="Helical" evidence="5">
    <location>
        <begin position="39"/>
        <end position="58"/>
    </location>
</feature>
<gene>
    <name evidence="6" type="ORF">METZ01_LOCUS140709</name>
</gene>
<protein>
    <recommendedName>
        <fullName evidence="7">Membrane transporter protein</fullName>
    </recommendedName>
</protein>
<reference evidence="6" key="1">
    <citation type="submission" date="2018-05" db="EMBL/GenBank/DDBJ databases">
        <authorList>
            <person name="Lanie J.A."/>
            <person name="Ng W.-L."/>
            <person name="Kazmierczak K.M."/>
            <person name="Andrzejewski T.M."/>
            <person name="Davidsen T.M."/>
            <person name="Wayne K.J."/>
            <person name="Tettelin H."/>
            <person name="Glass J.I."/>
            <person name="Rusch D."/>
            <person name="Podicherti R."/>
            <person name="Tsui H.-C.T."/>
            <person name="Winkler M.E."/>
        </authorList>
    </citation>
    <scope>NUCLEOTIDE SEQUENCE</scope>
</reference>
<dbReference type="InterPro" id="IPR051598">
    <property type="entry name" value="TSUP/Inactive_protease-like"/>
</dbReference>